<proteinExistence type="predicted"/>
<feature type="region of interest" description="Disordered" evidence="1">
    <location>
        <begin position="566"/>
        <end position="599"/>
    </location>
</feature>
<evidence type="ECO:0000256" key="1">
    <source>
        <dbReference type="SAM" id="MobiDB-lite"/>
    </source>
</evidence>
<gene>
    <name evidence="2" type="ORF">CGI_10000609</name>
</gene>
<dbReference type="AlphaFoldDB" id="K1QVV3"/>
<dbReference type="GO" id="GO:0030154">
    <property type="term" value="P:cell differentiation"/>
    <property type="evidence" value="ECO:0007669"/>
    <property type="project" value="TreeGrafter"/>
</dbReference>
<dbReference type="InterPro" id="IPR033184">
    <property type="entry name" value="PRRC2"/>
</dbReference>
<feature type="compositionally biased region" description="Basic and acidic residues" evidence="1">
    <location>
        <begin position="1"/>
        <end position="22"/>
    </location>
</feature>
<feature type="region of interest" description="Disordered" evidence="1">
    <location>
        <begin position="1"/>
        <end position="33"/>
    </location>
</feature>
<feature type="compositionally biased region" description="Low complexity" evidence="1">
    <location>
        <begin position="710"/>
        <end position="731"/>
    </location>
</feature>
<feature type="compositionally biased region" description="Basic and acidic residues" evidence="1">
    <location>
        <begin position="333"/>
        <end position="364"/>
    </location>
</feature>
<organism evidence="2">
    <name type="scientific">Magallana gigas</name>
    <name type="common">Pacific oyster</name>
    <name type="synonym">Crassostrea gigas</name>
    <dbReference type="NCBI Taxonomy" id="29159"/>
    <lineage>
        <taxon>Eukaryota</taxon>
        <taxon>Metazoa</taxon>
        <taxon>Spiralia</taxon>
        <taxon>Lophotrochozoa</taxon>
        <taxon>Mollusca</taxon>
        <taxon>Bivalvia</taxon>
        <taxon>Autobranchia</taxon>
        <taxon>Pteriomorphia</taxon>
        <taxon>Ostreida</taxon>
        <taxon>Ostreoidea</taxon>
        <taxon>Ostreidae</taxon>
        <taxon>Magallana</taxon>
    </lineage>
</organism>
<dbReference type="PANTHER" id="PTHR14038">
    <property type="entry name" value="BAT2 HLA-B-ASSOCIATED TRANSCRIPT 2"/>
    <property type="match status" value="1"/>
</dbReference>
<dbReference type="EMBL" id="JH818235">
    <property type="protein sequence ID" value="EKC25696.1"/>
    <property type="molecule type" value="Genomic_DNA"/>
</dbReference>
<feature type="region of interest" description="Disordered" evidence="1">
    <location>
        <begin position="706"/>
        <end position="731"/>
    </location>
</feature>
<evidence type="ECO:0000313" key="2">
    <source>
        <dbReference type="EMBL" id="EKC25696.1"/>
    </source>
</evidence>
<name>K1QVV3_MAGGI</name>
<dbReference type="PANTHER" id="PTHR14038:SF0">
    <property type="entry name" value="LP18708P"/>
    <property type="match status" value="1"/>
</dbReference>
<feature type="compositionally biased region" description="Low complexity" evidence="1">
    <location>
        <begin position="566"/>
        <end position="577"/>
    </location>
</feature>
<dbReference type="InParanoid" id="K1QVV3"/>
<feature type="compositionally biased region" description="Basic and acidic residues" evidence="1">
    <location>
        <begin position="170"/>
        <end position="186"/>
    </location>
</feature>
<feature type="compositionally biased region" description="Basic and acidic residues" evidence="1">
    <location>
        <begin position="298"/>
        <end position="315"/>
    </location>
</feature>
<reference evidence="2" key="1">
    <citation type="journal article" date="2012" name="Nature">
        <title>The oyster genome reveals stress adaptation and complexity of shell formation.</title>
        <authorList>
            <person name="Zhang G."/>
            <person name="Fang X."/>
            <person name="Guo X."/>
            <person name="Li L."/>
            <person name="Luo R."/>
            <person name="Xu F."/>
            <person name="Yang P."/>
            <person name="Zhang L."/>
            <person name="Wang X."/>
            <person name="Qi H."/>
            <person name="Xiong Z."/>
            <person name="Que H."/>
            <person name="Xie Y."/>
            <person name="Holland P.W."/>
            <person name="Paps J."/>
            <person name="Zhu Y."/>
            <person name="Wu F."/>
            <person name="Chen Y."/>
            <person name="Wang J."/>
            <person name="Peng C."/>
            <person name="Meng J."/>
            <person name="Yang L."/>
            <person name="Liu J."/>
            <person name="Wen B."/>
            <person name="Zhang N."/>
            <person name="Huang Z."/>
            <person name="Zhu Q."/>
            <person name="Feng Y."/>
            <person name="Mount A."/>
            <person name="Hedgecock D."/>
            <person name="Xu Z."/>
            <person name="Liu Y."/>
            <person name="Domazet-Loso T."/>
            <person name="Du Y."/>
            <person name="Sun X."/>
            <person name="Zhang S."/>
            <person name="Liu B."/>
            <person name="Cheng P."/>
            <person name="Jiang X."/>
            <person name="Li J."/>
            <person name="Fan D."/>
            <person name="Wang W."/>
            <person name="Fu W."/>
            <person name="Wang T."/>
            <person name="Wang B."/>
            <person name="Zhang J."/>
            <person name="Peng Z."/>
            <person name="Li Y."/>
            <person name="Li N."/>
            <person name="Wang J."/>
            <person name="Chen M."/>
            <person name="He Y."/>
            <person name="Tan F."/>
            <person name="Song X."/>
            <person name="Zheng Q."/>
            <person name="Huang R."/>
            <person name="Yang H."/>
            <person name="Du X."/>
            <person name="Chen L."/>
            <person name="Yang M."/>
            <person name="Gaffney P.M."/>
            <person name="Wang S."/>
            <person name="Luo L."/>
            <person name="She Z."/>
            <person name="Ming Y."/>
            <person name="Huang W."/>
            <person name="Zhang S."/>
            <person name="Huang B."/>
            <person name="Zhang Y."/>
            <person name="Qu T."/>
            <person name="Ni P."/>
            <person name="Miao G."/>
            <person name="Wang J."/>
            <person name="Wang Q."/>
            <person name="Steinberg C.E."/>
            <person name="Wang H."/>
            <person name="Li N."/>
            <person name="Qian L."/>
            <person name="Zhang G."/>
            <person name="Li Y."/>
            <person name="Yang H."/>
            <person name="Liu X."/>
            <person name="Wang J."/>
            <person name="Yin Y."/>
            <person name="Wang J."/>
        </authorList>
    </citation>
    <scope>NUCLEOTIDE SEQUENCE [LARGE SCALE GENOMIC DNA]</scope>
    <source>
        <strain evidence="2">05x7-T-G4-1.051#20</strain>
    </source>
</reference>
<feature type="region of interest" description="Disordered" evidence="1">
    <location>
        <begin position="151"/>
        <end position="186"/>
    </location>
</feature>
<feature type="region of interest" description="Disordered" evidence="1">
    <location>
        <begin position="263"/>
        <end position="382"/>
    </location>
</feature>
<sequence length="746" mass="79777">MSRGHQRDGPRKPYSSNKKDSNVYRVGEVVPDDPNAIQSAINNSLDQKKADLSDVSKAAKMEEKKNALANIDINNYASVVVIDEVPEVTNDDPAFLFEQNDGFQEVTSKRTIRSKQKAQQEIELMKQKELSKKSVSKVVVKPKSAHAKVLSVEKQPRYKTSKLPPRLAKKKEQMEKERKENKGFEMKIENWDNELANNIPSHSDGLGITADQKGMMNTMSQVSTTQIPSSMTIQSSSMGSLVTAPLPVASAWGAKPHISYATATGSVEKPENHDSGVDVSDQPNSASSSTRSSPSAENKLKNEKAIHPEDDKLSNAEKSSFGSPKPQRQPKITRSEKVSVKDTMEKPDGMKAIKKPESLKDKARNASAIEKPEPIQLPPSFSKVTMDESNEIKLDFIYDDDLATSFPDKSEQKTSTAEEGSPVTVSLSSGTGSDHNAGPASPAAQDLNSKIAAVKTFWESDQTTVFDVMPGTAGLGNTVATSETDLASAPSFHSFSSDNNLAGPDSSGLNIESVVMSVADDGSRGASKNLSPRMQDALTFNSSSMDASMDSKNGEQTNVCKVKPQQLQSQLESDSLSNSAGSGGMLGVPTEDPSSSLQSMLSSQHPFVSFPIGTSQILQQETRPMGNGNRKTGGEQLMFQACILSGALQQAAAAGPQFSMQTFGNQTNNPVATGLSLPLQASNPAAAVAQQALGLGHQTNVSKVSQFSHPLQQPSQTPVSPQSTPVSPPFTSSLLISSSNLGLSNF</sequence>
<feature type="region of interest" description="Disordered" evidence="1">
    <location>
        <begin position="404"/>
        <end position="444"/>
    </location>
</feature>
<feature type="compositionally biased region" description="Polar residues" evidence="1">
    <location>
        <begin position="413"/>
        <end position="434"/>
    </location>
</feature>
<dbReference type="HOGENOM" id="CLU_372669_0_0_1"/>
<feature type="compositionally biased region" description="Low complexity" evidence="1">
    <location>
        <begin position="285"/>
        <end position="295"/>
    </location>
</feature>
<protein>
    <submittedName>
        <fullName evidence="2">BAT2 domain-containing protein 1</fullName>
    </submittedName>
</protein>
<accession>K1QVV3</accession>